<sequence>ARLAAIIGAARGMVLVDAPALDAGLAGPVAAEACGEALLVVRAGRLPREAAAGARDALRAAGVAVAGVVLNAHRDPVPRWMRGWLR</sequence>
<evidence type="ECO:0008006" key="3">
    <source>
        <dbReference type="Google" id="ProtNLM"/>
    </source>
</evidence>
<dbReference type="RefSeq" id="WP_209352078.1">
    <property type="nucleotide sequence ID" value="NZ_JAGIYZ010000011.1"/>
</dbReference>
<comment type="caution">
    <text evidence="1">The sequence shown here is derived from an EMBL/GenBank/DDBJ whole genome shotgun (WGS) entry which is preliminary data.</text>
</comment>
<keyword evidence="2" id="KW-1185">Reference proteome</keyword>
<accession>A0ABS4ATP8</accession>
<name>A0ABS4ATP8_9PROT</name>
<feature type="non-terminal residue" evidence="1">
    <location>
        <position position="1"/>
    </location>
</feature>
<gene>
    <name evidence="1" type="ORF">J5Y09_12225</name>
</gene>
<dbReference type="InterPro" id="IPR027417">
    <property type="entry name" value="P-loop_NTPase"/>
</dbReference>
<dbReference type="EMBL" id="JAGIYZ010000011">
    <property type="protein sequence ID" value="MBP0464677.1"/>
    <property type="molecule type" value="Genomic_DNA"/>
</dbReference>
<organism evidence="1 2">
    <name type="scientific">Roseomonas nitratireducens</name>
    <dbReference type="NCBI Taxonomy" id="2820810"/>
    <lineage>
        <taxon>Bacteria</taxon>
        <taxon>Pseudomonadati</taxon>
        <taxon>Pseudomonadota</taxon>
        <taxon>Alphaproteobacteria</taxon>
        <taxon>Acetobacterales</taxon>
        <taxon>Roseomonadaceae</taxon>
        <taxon>Roseomonas</taxon>
    </lineage>
</organism>
<dbReference type="Proteomes" id="UP000680815">
    <property type="component" value="Unassembled WGS sequence"/>
</dbReference>
<protein>
    <recommendedName>
        <fullName evidence="3">Capsular biosynthesis protein</fullName>
    </recommendedName>
</protein>
<evidence type="ECO:0000313" key="2">
    <source>
        <dbReference type="Proteomes" id="UP000680815"/>
    </source>
</evidence>
<proteinExistence type="predicted"/>
<dbReference type="SUPFAM" id="SSF52540">
    <property type="entry name" value="P-loop containing nucleoside triphosphate hydrolases"/>
    <property type="match status" value="1"/>
</dbReference>
<evidence type="ECO:0000313" key="1">
    <source>
        <dbReference type="EMBL" id="MBP0464677.1"/>
    </source>
</evidence>
<dbReference type="Gene3D" id="3.40.50.300">
    <property type="entry name" value="P-loop containing nucleotide triphosphate hydrolases"/>
    <property type="match status" value="1"/>
</dbReference>
<reference evidence="1 2" key="1">
    <citation type="submission" date="2021-03" db="EMBL/GenBank/DDBJ databases">
        <authorList>
            <person name="So Y."/>
        </authorList>
    </citation>
    <scope>NUCLEOTIDE SEQUENCE [LARGE SCALE GENOMIC DNA]</scope>
    <source>
        <strain evidence="1 2">PWR1</strain>
    </source>
</reference>